<evidence type="ECO:0000256" key="1">
    <source>
        <dbReference type="ARBA" id="ARBA00004141"/>
    </source>
</evidence>
<keyword evidence="4 5" id="KW-0472">Membrane</keyword>
<evidence type="ECO:0000313" key="8">
    <source>
        <dbReference type="Proteomes" id="UP001549055"/>
    </source>
</evidence>
<feature type="domain" description="TM2" evidence="6">
    <location>
        <begin position="44"/>
        <end position="93"/>
    </location>
</feature>
<evidence type="ECO:0000313" key="7">
    <source>
        <dbReference type="EMBL" id="MET3644025.1"/>
    </source>
</evidence>
<evidence type="ECO:0000256" key="4">
    <source>
        <dbReference type="ARBA" id="ARBA00023136"/>
    </source>
</evidence>
<name>A0ABV2JJC2_9STRE</name>
<evidence type="ECO:0000256" key="5">
    <source>
        <dbReference type="SAM" id="Phobius"/>
    </source>
</evidence>
<feature type="transmembrane region" description="Helical" evidence="5">
    <location>
        <begin position="77"/>
        <end position="101"/>
    </location>
</feature>
<proteinExistence type="predicted"/>
<evidence type="ECO:0000259" key="6">
    <source>
        <dbReference type="Pfam" id="PF05154"/>
    </source>
</evidence>
<evidence type="ECO:0000256" key="3">
    <source>
        <dbReference type="ARBA" id="ARBA00022989"/>
    </source>
</evidence>
<reference evidence="7 8" key="1">
    <citation type="submission" date="2024-06" db="EMBL/GenBank/DDBJ databases">
        <title>Genomic Encyclopedia of Type Strains, Phase IV (KMG-IV): sequencing the most valuable type-strain genomes for metagenomic binning, comparative biology and taxonomic classification.</title>
        <authorList>
            <person name="Goeker M."/>
        </authorList>
    </citation>
    <scope>NUCLEOTIDE SEQUENCE [LARGE SCALE GENOMIC DNA]</scope>
    <source>
        <strain evidence="7 8">DSM 15349</strain>
    </source>
</reference>
<dbReference type="RefSeq" id="WP_253363739.1">
    <property type="nucleotide sequence ID" value="NZ_JALJXU010000002.1"/>
</dbReference>
<comment type="caution">
    <text evidence="7">The sequence shown here is derived from an EMBL/GenBank/DDBJ whole genome shotgun (WGS) entry which is preliminary data.</text>
</comment>
<dbReference type="EMBL" id="JBEPMK010000002">
    <property type="protein sequence ID" value="MET3644025.1"/>
    <property type="molecule type" value="Genomic_DNA"/>
</dbReference>
<dbReference type="Proteomes" id="UP001549055">
    <property type="component" value="Unassembled WGS sequence"/>
</dbReference>
<organism evidence="7 8">
    <name type="scientific">Streptococcus gallinaceus</name>
    <dbReference type="NCBI Taxonomy" id="165758"/>
    <lineage>
        <taxon>Bacteria</taxon>
        <taxon>Bacillati</taxon>
        <taxon>Bacillota</taxon>
        <taxon>Bacilli</taxon>
        <taxon>Lactobacillales</taxon>
        <taxon>Streptococcaceae</taxon>
        <taxon>Streptococcus</taxon>
    </lineage>
</organism>
<comment type="subcellular location">
    <subcellularLocation>
        <location evidence="1">Membrane</location>
        <topology evidence="1">Multi-pass membrane protein</topology>
    </subcellularLocation>
</comment>
<accession>A0ABV2JJC2</accession>
<evidence type="ECO:0000256" key="2">
    <source>
        <dbReference type="ARBA" id="ARBA00022692"/>
    </source>
</evidence>
<keyword evidence="8" id="KW-1185">Reference proteome</keyword>
<sequence length="199" mass="22348">MNYAQIFLMNNMNAFPPEQIPMIQRELEQLDEQSLNALLMTDIKNPTVALILSIFVGEFGVDRFYAGQKELGIAKLALTVISFVTLFILIGFFLLIGVYIWKIVDWFLIMGATRQSNFERLMFNLNQVKAFQSKRKAEAATVVAEQEGVAKEAPVEEIIIDAPVVEETSESEEVQLDESDLVVPATGEEVEKPVEASEQ</sequence>
<keyword evidence="3 5" id="KW-1133">Transmembrane helix</keyword>
<keyword evidence="2 5" id="KW-0812">Transmembrane</keyword>
<dbReference type="InterPro" id="IPR007829">
    <property type="entry name" value="TM2"/>
</dbReference>
<dbReference type="Pfam" id="PF05154">
    <property type="entry name" value="TM2"/>
    <property type="match status" value="1"/>
</dbReference>
<protein>
    <submittedName>
        <fullName evidence="7">TM2 domain-containing membrane protein YozV</fullName>
    </submittedName>
</protein>
<gene>
    <name evidence="7" type="ORF">ABID27_000647</name>
</gene>